<feature type="compositionally biased region" description="Gly residues" evidence="1">
    <location>
        <begin position="309"/>
        <end position="334"/>
    </location>
</feature>
<protein>
    <recommendedName>
        <fullName evidence="2">Glycine-rich domain-containing protein</fullName>
    </recommendedName>
</protein>
<gene>
    <name evidence="3" type="ORF">B7C42_01655</name>
</gene>
<keyword evidence="4" id="KW-1185">Reference proteome</keyword>
<dbReference type="InterPro" id="IPR049304">
    <property type="entry name" value="Gly_rich_dom"/>
</dbReference>
<feature type="domain" description="Glycine-rich" evidence="2">
    <location>
        <begin position="125"/>
        <end position="366"/>
    </location>
</feature>
<feature type="region of interest" description="Disordered" evidence="1">
    <location>
        <begin position="226"/>
        <end position="255"/>
    </location>
</feature>
<sequence length="368" mass="34714">MALTPQFLGGVGTAMKDLLIANVASAVASVDINIFGIHLQPFAFLQQWADDLVNQANQAIADASAAQIAADTANSGVSTVASGVTANITGSSSSSNPADVGNSIGILNNTVQSSSQPPQTVIVTTTQDVPIPTGCRTVVMNVFGPSGGGARGGNSGGSGLAGGPSGIGGWQKDISMQASVMTSTLHCVIGTKGLGATSDTTAGADGNGSSYVASADGSVKYCEATAGKGGKPMTTASSSPDWSSLTGAAGSGNGVQTVPGKSGGHGGIRNLFNATDGANGLNVSGGTAGASAGSAGGNGSDDTSTLTPGNGGSGGGGAPGGATGNAGKGGNGGHPGGAAGGGGAFYAVGSNGNGGDGADGEIWLKFVF</sequence>
<proteinExistence type="predicted"/>
<evidence type="ECO:0000313" key="4">
    <source>
        <dbReference type="Proteomes" id="UP000215506"/>
    </source>
</evidence>
<dbReference type="Proteomes" id="UP000215506">
    <property type="component" value="Unassembled WGS sequence"/>
</dbReference>
<dbReference type="EMBL" id="NGAF01000002">
    <property type="protein sequence ID" value="OXR46680.1"/>
    <property type="molecule type" value="Genomic_DNA"/>
</dbReference>
<feature type="region of interest" description="Disordered" evidence="1">
    <location>
        <begin position="288"/>
        <end position="334"/>
    </location>
</feature>
<dbReference type="RefSeq" id="WP_094024810.1">
    <property type="nucleotide sequence ID" value="NZ_NGAF01000002.1"/>
</dbReference>
<dbReference type="Pfam" id="PF21722">
    <property type="entry name" value="Gly_rich_2"/>
    <property type="match status" value="1"/>
</dbReference>
<comment type="caution">
    <text evidence="3">The sequence shown here is derived from an EMBL/GenBank/DDBJ whole genome shotgun (WGS) entry which is preliminary data.</text>
</comment>
<dbReference type="AlphaFoldDB" id="A0A231HCQ5"/>
<reference evidence="3 4" key="1">
    <citation type="submission" date="2017-07" db="EMBL/GenBank/DDBJ databases">
        <title>First draft Genome Sequence of Nocardia cerradoensis isolated from human infection.</title>
        <authorList>
            <person name="Carrasco G."/>
        </authorList>
    </citation>
    <scope>NUCLEOTIDE SEQUENCE [LARGE SCALE GENOMIC DNA]</scope>
    <source>
        <strain evidence="3 4">CNM20130759</strain>
    </source>
</reference>
<feature type="compositionally biased region" description="Polar residues" evidence="1">
    <location>
        <begin position="234"/>
        <end position="246"/>
    </location>
</feature>
<name>A0A231HCQ5_9NOCA</name>
<organism evidence="3 4">
    <name type="scientific">Nocardia cerradoensis</name>
    <dbReference type="NCBI Taxonomy" id="85688"/>
    <lineage>
        <taxon>Bacteria</taxon>
        <taxon>Bacillati</taxon>
        <taxon>Actinomycetota</taxon>
        <taxon>Actinomycetes</taxon>
        <taxon>Mycobacteriales</taxon>
        <taxon>Nocardiaceae</taxon>
        <taxon>Nocardia</taxon>
    </lineage>
</organism>
<evidence type="ECO:0000256" key="1">
    <source>
        <dbReference type="SAM" id="MobiDB-lite"/>
    </source>
</evidence>
<accession>A0A231HCQ5</accession>
<evidence type="ECO:0000259" key="2">
    <source>
        <dbReference type="Pfam" id="PF21722"/>
    </source>
</evidence>
<evidence type="ECO:0000313" key="3">
    <source>
        <dbReference type="EMBL" id="OXR46680.1"/>
    </source>
</evidence>